<evidence type="ECO:0000256" key="3">
    <source>
        <dbReference type="ARBA" id="ARBA00022533"/>
    </source>
</evidence>
<name>A0A831W8X5_9GAMM</name>
<feature type="modified residue" description="N6-(pyridoxal phosphate)lysine" evidence="4">
    <location>
        <position position="587"/>
    </location>
</feature>
<evidence type="ECO:0000256" key="2">
    <source>
        <dbReference type="ARBA" id="ARBA00006047"/>
    </source>
</evidence>
<reference evidence="6" key="1">
    <citation type="journal article" date="2020" name="mSystems">
        <title>Genome- and Community-Level Interaction Insights into Carbon Utilization and Element Cycling Functions of Hydrothermarchaeota in Hydrothermal Sediment.</title>
        <authorList>
            <person name="Zhou Z."/>
            <person name="Liu Y."/>
            <person name="Xu W."/>
            <person name="Pan J."/>
            <person name="Luo Z.H."/>
            <person name="Li M."/>
        </authorList>
    </citation>
    <scope>NUCLEOTIDE SEQUENCE [LARGE SCALE GENOMIC DNA]</scope>
    <source>
        <strain evidence="6">HyVt-443</strain>
    </source>
</reference>
<dbReference type="GO" id="GO:0008184">
    <property type="term" value="F:glycogen phosphorylase activity"/>
    <property type="evidence" value="ECO:0007669"/>
    <property type="project" value="InterPro"/>
</dbReference>
<organism evidence="6">
    <name type="scientific">Sedimenticola thiotaurini</name>
    <dbReference type="NCBI Taxonomy" id="1543721"/>
    <lineage>
        <taxon>Bacteria</taxon>
        <taxon>Pseudomonadati</taxon>
        <taxon>Pseudomonadota</taxon>
        <taxon>Gammaproteobacteria</taxon>
        <taxon>Chromatiales</taxon>
        <taxon>Sedimenticolaceae</taxon>
        <taxon>Sedimenticola</taxon>
    </lineage>
</organism>
<dbReference type="Pfam" id="PF11897">
    <property type="entry name" value="DUF3417"/>
    <property type="match status" value="1"/>
</dbReference>
<dbReference type="InterPro" id="IPR000811">
    <property type="entry name" value="Glyco_trans_35"/>
</dbReference>
<dbReference type="AlphaFoldDB" id="A0A831W8X5"/>
<dbReference type="Gene3D" id="3.40.50.2000">
    <property type="entry name" value="Glycogen Phosphorylase B"/>
    <property type="match status" value="3"/>
</dbReference>
<keyword evidence="3" id="KW-0021">Allosteric enzyme</keyword>
<feature type="domain" description="DUF3417" evidence="5">
    <location>
        <begin position="2"/>
        <end position="104"/>
    </location>
</feature>
<dbReference type="PANTHER" id="PTHR42655:SF1">
    <property type="entry name" value="GLYCOGEN PHOSPHORYLASE"/>
    <property type="match status" value="1"/>
</dbReference>
<proteinExistence type="inferred from homology"/>
<dbReference type="PIRSF" id="PIRSF000460">
    <property type="entry name" value="Pprylas_GlgP"/>
    <property type="match status" value="1"/>
</dbReference>
<dbReference type="SUPFAM" id="SSF53756">
    <property type="entry name" value="UDP-Glycosyltransferase/glycogen phosphorylase"/>
    <property type="match status" value="1"/>
</dbReference>
<evidence type="ECO:0000256" key="1">
    <source>
        <dbReference type="ARBA" id="ARBA00001275"/>
    </source>
</evidence>
<accession>A0A831W8X5</accession>
<evidence type="ECO:0000259" key="5">
    <source>
        <dbReference type="Pfam" id="PF11897"/>
    </source>
</evidence>
<dbReference type="GO" id="GO:0030170">
    <property type="term" value="F:pyridoxal phosphate binding"/>
    <property type="evidence" value="ECO:0007669"/>
    <property type="project" value="InterPro"/>
</dbReference>
<comment type="similarity">
    <text evidence="2">Belongs to the glycogen phosphorylase family.</text>
</comment>
<comment type="caution">
    <text evidence="6">The sequence shown here is derived from an EMBL/GenBank/DDBJ whole genome shotgun (WGS) entry which is preliminary data.</text>
</comment>
<dbReference type="NCBIfam" id="TIGR02094">
    <property type="entry name" value="more_P_ylases"/>
    <property type="match status" value="1"/>
</dbReference>
<dbReference type="PANTHER" id="PTHR42655">
    <property type="entry name" value="GLYCOGEN PHOSPHORYLASE"/>
    <property type="match status" value="1"/>
</dbReference>
<evidence type="ECO:0000256" key="4">
    <source>
        <dbReference type="PIRSR" id="PIRSR000460-1"/>
    </source>
</evidence>
<dbReference type="InterPro" id="IPR052182">
    <property type="entry name" value="Glycogen/Maltodextrin_Phosph"/>
</dbReference>
<comment type="catalytic activity">
    <reaction evidence="1">
        <text>[(1-&gt;4)-alpha-D-glucosyl](n) + phosphate = [(1-&gt;4)-alpha-D-glucosyl](n-1) + alpha-D-glucose 1-phosphate</text>
        <dbReference type="Rhea" id="RHEA:41732"/>
        <dbReference type="Rhea" id="RHEA-COMP:9584"/>
        <dbReference type="Rhea" id="RHEA-COMP:9586"/>
        <dbReference type="ChEBI" id="CHEBI:15444"/>
        <dbReference type="ChEBI" id="CHEBI:43474"/>
        <dbReference type="ChEBI" id="CHEBI:58601"/>
        <dbReference type="EC" id="2.4.1.1"/>
    </reaction>
</comment>
<gene>
    <name evidence="6" type="primary">glgP</name>
    <name evidence="6" type="ORF">ENI96_07800</name>
</gene>
<protein>
    <submittedName>
        <fullName evidence="6">Alpha-glucan family phosphorylase</fullName>
    </submittedName>
</protein>
<evidence type="ECO:0000313" key="6">
    <source>
        <dbReference type="EMBL" id="HEB96320.1"/>
    </source>
</evidence>
<dbReference type="GO" id="GO:0005975">
    <property type="term" value="P:carbohydrate metabolic process"/>
    <property type="evidence" value="ECO:0007669"/>
    <property type="project" value="InterPro"/>
</dbReference>
<dbReference type="InterPro" id="IPR011834">
    <property type="entry name" value="Agluc_phsphrylas"/>
</dbReference>
<dbReference type="InterPro" id="IPR024517">
    <property type="entry name" value="Glycogen_phosphorylase_DUF3417"/>
</dbReference>
<dbReference type="Pfam" id="PF00343">
    <property type="entry name" value="Phosphorylase"/>
    <property type="match status" value="1"/>
</dbReference>
<dbReference type="EMBL" id="DRKP01000086">
    <property type="protein sequence ID" value="HEB96320.1"/>
    <property type="molecule type" value="Genomic_DNA"/>
</dbReference>
<dbReference type="Proteomes" id="UP000886251">
    <property type="component" value="Unassembled WGS sequence"/>
</dbReference>
<keyword evidence="4" id="KW-0663">Pyridoxal phosphate</keyword>
<sequence>MEALADLALNMRWCWNHASDALWARLDPKLWQQTHNPWLILQSVSGQRLQRLAADAEFTRHLDQLMEQQRHALREPGWFRQQSPGRQPGCIAYFSMEFGLTEVLPLYSGGLGILAGDCLKTASDLDVPLVGISLLYQQGYFRQVLDSHGRQREFYPYNDPIQMPVMPVRNSSGEWLRVSVPLPGRTLRLQVWQARVGRVTLYLLDSNDPLNSPPDRGITGELYGGGPELRLQQEMVLGIGGWHLLQALGLDPEVCHLNEGHAAFAVLARANGFRHRNGCDFDTALTATRAGNLFTTHTPVAAGFDRFDPELTRLYLTRYCNRLGIEPEHLLSLGRAPGAGDDAAFNMAWLAIRGAGAINGVSRLHGEVSRELFRSLFPRWPQEEVPVGHVTNGVHVPSWDSARSDRFWTEACGKQRWLGTLESTADDIRRLPDEAFWSLRTGGRRQLIDYARARLRRQWAESGAVGPDQSTELLDPNTLTLCFARRFTSYKRPNLLLHDPDRLARLLTDPQRPVQLVIAGKAHPADEPGKAMIQQWIRFIADYRLHSRVVFLNDYDIRVAEQLVQGADLWINTPRRPWEASGTSGMKVLSNGGLNLSELDGWWAEAFAPGVGWAIGDRREHDEDPAWDAAEAAALYRLLEQEVVPCFYRRDAHGIPREWVERIRTSMAELTPRFSANRMLREYVENYYGELAGRYRRRARDRGAIAGELNQWRRRIQEHWSMLHFGDLTVGGDGPGREFSVAVYLGDLAADDVQVELFADAPRELYPMERGETLAGSVNGYLYRCRIETGRSTTDYTPRVRPHHPEALLPLESPQILWQR</sequence>